<sequence>MTRLVCIDTPYLETELIKCRSTLRRHQMPLLHVVMKVPKVYNYVVMQYNLYYKFKTYQPFLINGEFEACSTMNESESGTLQDPLSVYALNVLKQLMPKVIVPCPHGVCFSVA</sequence>
<dbReference type="VEuPathDB" id="VectorBase:AMAM000898"/>
<dbReference type="AlphaFoldDB" id="A0A182S6Y5"/>
<reference evidence="1" key="2">
    <citation type="submission" date="2020-05" db="UniProtKB">
        <authorList>
            <consortium name="EnsemblMetazoa"/>
        </authorList>
    </citation>
    <scope>IDENTIFICATION</scope>
    <source>
        <strain evidence="1">maculatus3</strain>
    </source>
</reference>
<reference evidence="2" key="1">
    <citation type="submission" date="2013-09" db="EMBL/GenBank/DDBJ databases">
        <title>The Genome Sequence of Anopheles maculatus species B.</title>
        <authorList>
            <consortium name="The Broad Institute Genomics Platform"/>
            <person name="Neafsey D.E."/>
            <person name="Besansky N."/>
            <person name="Howell P."/>
            <person name="Walton C."/>
            <person name="Young S.K."/>
            <person name="Zeng Q."/>
            <person name="Gargeya S."/>
            <person name="Fitzgerald M."/>
            <person name="Haas B."/>
            <person name="Abouelleil A."/>
            <person name="Allen A.W."/>
            <person name="Alvarado L."/>
            <person name="Arachchi H.M."/>
            <person name="Berlin A.M."/>
            <person name="Chapman S.B."/>
            <person name="Gainer-Dewar J."/>
            <person name="Goldberg J."/>
            <person name="Griggs A."/>
            <person name="Gujja S."/>
            <person name="Hansen M."/>
            <person name="Howarth C."/>
            <person name="Imamovic A."/>
            <person name="Ireland A."/>
            <person name="Larimer J."/>
            <person name="McCowan C."/>
            <person name="Murphy C."/>
            <person name="Pearson M."/>
            <person name="Poon T.W."/>
            <person name="Priest M."/>
            <person name="Roberts A."/>
            <person name="Saif S."/>
            <person name="Shea T."/>
            <person name="Sisk P."/>
            <person name="Sykes S."/>
            <person name="Wortman J."/>
            <person name="Nusbaum C."/>
            <person name="Birren B."/>
        </authorList>
    </citation>
    <scope>NUCLEOTIDE SEQUENCE [LARGE SCALE GENOMIC DNA]</scope>
    <source>
        <strain evidence="2">maculatus3</strain>
    </source>
</reference>
<dbReference type="Proteomes" id="UP000075901">
    <property type="component" value="Unassembled WGS sequence"/>
</dbReference>
<dbReference type="PANTHER" id="PTHR20898">
    <property type="entry name" value="DAEDALUS ON 3-RELATED-RELATED"/>
    <property type="match status" value="1"/>
</dbReference>
<dbReference type="EnsemblMetazoa" id="AMAM000898-RA">
    <property type="protein sequence ID" value="AMAM000898-PA"/>
    <property type="gene ID" value="AMAM000898"/>
</dbReference>
<accession>A0A182S6Y5</accession>
<proteinExistence type="predicted"/>
<protein>
    <submittedName>
        <fullName evidence="1">Uncharacterized protein</fullName>
    </submittedName>
</protein>
<keyword evidence="2" id="KW-1185">Reference proteome</keyword>
<evidence type="ECO:0000313" key="2">
    <source>
        <dbReference type="Proteomes" id="UP000075901"/>
    </source>
</evidence>
<organism evidence="1 2">
    <name type="scientific">Anopheles maculatus</name>
    <dbReference type="NCBI Taxonomy" id="74869"/>
    <lineage>
        <taxon>Eukaryota</taxon>
        <taxon>Metazoa</taxon>
        <taxon>Ecdysozoa</taxon>
        <taxon>Arthropoda</taxon>
        <taxon>Hexapoda</taxon>
        <taxon>Insecta</taxon>
        <taxon>Pterygota</taxon>
        <taxon>Neoptera</taxon>
        <taxon>Endopterygota</taxon>
        <taxon>Diptera</taxon>
        <taxon>Nematocera</taxon>
        <taxon>Culicoidea</taxon>
        <taxon>Culicidae</taxon>
        <taxon>Anophelinae</taxon>
        <taxon>Anopheles</taxon>
        <taxon>Anopheles maculatus group</taxon>
    </lineage>
</organism>
<name>A0A182S6Y5_9DIPT</name>
<evidence type="ECO:0000313" key="1">
    <source>
        <dbReference type="EnsemblMetazoa" id="AMAM000898-PA"/>
    </source>
</evidence>
<dbReference type="PANTHER" id="PTHR20898:SF0">
    <property type="entry name" value="DAEDALUS ON 3-RELATED"/>
    <property type="match status" value="1"/>
</dbReference>